<dbReference type="SMART" id="SM00530">
    <property type="entry name" value="HTH_XRE"/>
    <property type="match status" value="1"/>
</dbReference>
<dbReference type="GO" id="GO:0003677">
    <property type="term" value="F:DNA binding"/>
    <property type="evidence" value="ECO:0007669"/>
    <property type="project" value="InterPro"/>
</dbReference>
<feature type="compositionally biased region" description="Acidic residues" evidence="1">
    <location>
        <begin position="137"/>
        <end position="149"/>
    </location>
</feature>
<feature type="region of interest" description="Disordered" evidence="1">
    <location>
        <begin position="136"/>
        <end position="157"/>
    </location>
</feature>
<dbReference type="CDD" id="cd00093">
    <property type="entry name" value="HTH_XRE"/>
    <property type="match status" value="1"/>
</dbReference>
<proteinExistence type="predicted"/>
<dbReference type="Gene3D" id="1.10.260.40">
    <property type="entry name" value="lambda repressor-like DNA-binding domains"/>
    <property type="match status" value="1"/>
</dbReference>
<comment type="caution">
    <text evidence="3">The sequence shown here is derived from an EMBL/GenBank/DDBJ whole genome shotgun (WGS) entry which is preliminary data.</text>
</comment>
<dbReference type="OrthoDB" id="4559617at2"/>
<dbReference type="PROSITE" id="PS50943">
    <property type="entry name" value="HTH_CROC1"/>
    <property type="match status" value="1"/>
</dbReference>
<protein>
    <submittedName>
        <fullName evidence="3">XRE family transcriptional regulator</fullName>
    </submittedName>
</protein>
<evidence type="ECO:0000313" key="4">
    <source>
        <dbReference type="Proteomes" id="UP000266975"/>
    </source>
</evidence>
<dbReference type="InterPro" id="IPR001387">
    <property type="entry name" value="Cro/C1-type_HTH"/>
</dbReference>
<sequence>MKRRSEWKPWPSYGHRLGKNLRDLRRMRGLSQERLAELVGMTRNSISNIERNENNSNNATDPRLSTIYRLAAALDIPPAVLLPGGGHHIEDICASQQLGIEITWPADGRDTLPFAASYIHHGKPEEPPRYAVTTAWEDIEDEDQDETEGEDGHRSGG</sequence>
<reference evidence="3 4" key="1">
    <citation type="submission" date="2018-02" db="EMBL/GenBank/DDBJ databases">
        <title>Corynebacterium alimpuense sp. nov., a marine obligate actinomycete isolated from sediments of Valparaiso bay, Chile.</title>
        <authorList>
            <person name="Claverias F."/>
            <person name="Gonzales-Siles L."/>
            <person name="Salva-Serra F."/>
            <person name="Inganaes E."/>
            <person name="Molin K."/>
            <person name="Cumsille A."/>
            <person name="Undabarrena A."/>
            <person name="Couve E."/>
            <person name="Moore E.R.B."/>
            <person name="Gomila M."/>
            <person name="Camara B."/>
        </authorList>
    </citation>
    <scope>NUCLEOTIDE SEQUENCE [LARGE SCALE GENOMIC DNA]</scope>
    <source>
        <strain evidence="3 4">CCUG 69366</strain>
    </source>
</reference>
<dbReference type="RefSeq" id="WP_123047930.1">
    <property type="nucleotide sequence ID" value="NZ_PTJO01000004.1"/>
</dbReference>
<dbReference type="InterPro" id="IPR010982">
    <property type="entry name" value="Lambda_DNA-bd_dom_sf"/>
</dbReference>
<dbReference type="AlphaFoldDB" id="A0A3M8K6E8"/>
<keyword evidence="4" id="KW-1185">Reference proteome</keyword>
<dbReference type="Pfam" id="PF01381">
    <property type="entry name" value="HTH_3"/>
    <property type="match status" value="1"/>
</dbReference>
<accession>A0A3M8K6E8</accession>
<dbReference type="SUPFAM" id="SSF47413">
    <property type="entry name" value="lambda repressor-like DNA-binding domains"/>
    <property type="match status" value="1"/>
</dbReference>
<evidence type="ECO:0000313" key="3">
    <source>
        <dbReference type="EMBL" id="RNE48793.1"/>
    </source>
</evidence>
<name>A0A3M8K6E8_9CORY</name>
<feature type="domain" description="HTH cro/C1-type" evidence="2">
    <location>
        <begin position="21"/>
        <end position="81"/>
    </location>
</feature>
<organism evidence="3 4">
    <name type="scientific">Corynebacterium alimapuense</name>
    <dbReference type="NCBI Taxonomy" id="1576874"/>
    <lineage>
        <taxon>Bacteria</taxon>
        <taxon>Bacillati</taxon>
        <taxon>Actinomycetota</taxon>
        <taxon>Actinomycetes</taxon>
        <taxon>Mycobacteriales</taxon>
        <taxon>Corynebacteriaceae</taxon>
        <taxon>Corynebacterium</taxon>
    </lineage>
</organism>
<evidence type="ECO:0000259" key="2">
    <source>
        <dbReference type="PROSITE" id="PS50943"/>
    </source>
</evidence>
<dbReference type="Proteomes" id="UP000266975">
    <property type="component" value="Unassembled WGS sequence"/>
</dbReference>
<dbReference type="EMBL" id="PTJO01000004">
    <property type="protein sequence ID" value="RNE48793.1"/>
    <property type="molecule type" value="Genomic_DNA"/>
</dbReference>
<evidence type="ECO:0000256" key="1">
    <source>
        <dbReference type="SAM" id="MobiDB-lite"/>
    </source>
</evidence>
<gene>
    <name evidence="3" type="ORF">C5L39_05670</name>
</gene>